<dbReference type="EMBL" id="PDCK01000045">
    <property type="protein sequence ID" value="PRQ17027.1"/>
    <property type="molecule type" value="Genomic_DNA"/>
</dbReference>
<comment type="similarity">
    <text evidence="1 4">Belongs to the glycosyl hydrolase 1 family.</text>
</comment>
<dbReference type="InterPro" id="IPR001360">
    <property type="entry name" value="Glyco_hydro_1"/>
</dbReference>
<dbReference type="STRING" id="74649.A0A2P6P514"/>
<gene>
    <name evidence="5" type="ORF">RchiOBHm_Chr7g0190621</name>
</gene>
<evidence type="ECO:0000256" key="3">
    <source>
        <dbReference type="ARBA" id="ARBA00023295"/>
    </source>
</evidence>
<evidence type="ECO:0000256" key="1">
    <source>
        <dbReference type="ARBA" id="ARBA00010838"/>
    </source>
</evidence>
<dbReference type="Pfam" id="PF00232">
    <property type="entry name" value="Glyco_hydro_1"/>
    <property type="match status" value="1"/>
</dbReference>
<dbReference type="PANTHER" id="PTHR10353">
    <property type="entry name" value="GLYCOSYL HYDROLASE"/>
    <property type="match status" value="1"/>
</dbReference>
<reference evidence="5 6" key="1">
    <citation type="journal article" date="2018" name="Nat. Genet.">
        <title>The Rosa genome provides new insights in the design of modern roses.</title>
        <authorList>
            <person name="Bendahmane M."/>
        </authorList>
    </citation>
    <scope>NUCLEOTIDE SEQUENCE [LARGE SCALE GENOMIC DNA]</scope>
    <source>
        <strain evidence="6">cv. Old Blush</strain>
    </source>
</reference>
<comment type="caution">
    <text evidence="5">The sequence shown here is derived from an EMBL/GenBank/DDBJ whole genome shotgun (WGS) entry which is preliminary data.</text>
</comment>
<dbReference type="GO" id="GO:0005975">
    <property type="term" value="P:carbohydrate metabolic process"/>
    <property type="evidence" value="ECO:0007669"/>
    <property type="project" value="InterPro"/>
</dbReference>
<evidence type="ECO:0000313" key="6">
    <source>
        <dbReference type="Proteomes" id="UP000238479"/>
    </source>
</evidence>
<dbReference type="EC" id="3.2.1.21" evidence="5"/>
<dbReference type="AlphaFoldDB" id="A0A2P6P514"/>
<dbReference type="Gene3D" id="3.20.20.80">
    <property type="entry name" value="Glycosidases"/>
    <property type="match status" value="1"/>
</dbReference>
<name>A0A2P6P514_ROSCH</name>
<sequence>MVYGTIGVRRISKKYERDGEGKAAYFFCRRENFFFLDGTEEKTLIKGSYDFVGINYHKSFYGRAKAARLRGRGVRQGYFVWTLFDSFEWGMGLTKRLGLYYIDFNDNFNRIPNLSVKWFQAFLKSNQTRSS</sequence>
<evidence type="ECO:0000256" key="2">
    <source>
        <dbReference type="ARBA" id="ARBA00022801"/>
    </source>
</evidence>
<keyword evidence="2 5" id="KW-0378">Hydrolase</keyword>
<accession>A0A2P6P514</accession>
<proteinExistence type="inferred from homology"/>
<dbReference type="PRINTS" id="PR00131">
    <property type="entry name" value="GLHYDRLASE1"/>
</dbReference>
<dbReference type="GO" id="GO:0008422">
    <property type="term" value="F:beta-glucosidase activity"/>
    <property type="evidence" value="ECO:0007669"/>
    <property type="project" value="UniProtKB-EC"/>
</dbReference>
<dbReference type="Gramene" id="PRQ17027">
    <property type="protein sequence ID" value="PRQ17027"/>
    <property type="gene ID" value="RchiOBHm_Chr7g0190621"/>
</dbReference>
<dbReference type="PANTHER" id="PTHR10353:SF137">
    <property type="entry name" value="MYROSINASE 3-RELATED"/>
    <property type="match status" value="1"/>
</dbReference>
<evidence type="ECO:0000256" key="4">
    <source>
        <dbReference type="RuleBase" id="RU003690"/>
    </source>
</evidence>
<dbReference type="InterPro" id="IPR017853">
    <property type="entry name" value="GH"/>
</dbReference>
<dbReference type="Proteomes" id="UP000238479">
    <property type="component" value="Chromosome 7"/>
</dbReference>
<organism evidence="5 6">
    <name type="scientific">Rosa chinensis</name>
    <name type="common">China rose</name>
    <dbReference type="NCBI Taxonomy" id="74649"/>
    <lineage>
        <taxon>Eukaryota</taxon>
        <taxon>Viridiplantae</taxon>
        <taxon>Streptophyta</taxon>
        <taxon>Embryophyta</taxon>
        <taxon>Tracheophyta</taxon>
        <taxon>Spermatophyta</taxon>
        <taxon>Magnoliopsida</taxon>
        <taxon>eudicotyledons</taxon>
        <taxon>Gunneridae</taxon>
        <taxon>Pentapetalae</taxon>
        <taxon>rosids</taxon>
        <taxon>fabids</taxon>
        <taxon>Rosales</taxon>
        <taxon>Rosaceae</taxon>
        <taxon>Rosoideae</taxon>
        <taxon>Rosoideae incertae sedis</taxon>
        <taxon>Rosa</taxon>
    </lineage>
</organism>
<protein>
    <submittedName>
        <fullName evidence="5">Putative beta-glucosidase</fullName>
        <ecNumber evidence="5">3.2.1.21</ecNumber>
    </submittedName>
</protein>
<keyword evidence="6" id="KW-1185">Reference proteome</keyword>
<keyword evidence="3 5" id="KW-0326">Glycosidase</keyword>
<evidence type="ECO:0000313" key="5">
    <source>
        <dbReference type="EMBL" id="PRQ17027.1"/>
    </source>
</evidence>
<dbReference type="SUPFAM" id="SSF51445">
    <property type="entry name" value="(Trans)glycosidases"/>
    <property type="match status" value="1"/>
</dbReference>